<evidence type="ECO:0008006" key="3">
    <source>
        <dbReference type="Google" id="ProtNLM"/>
    </source>
</evidence>
<protein>
    <recommendedName>
        <fullName evidence="3">Lipoprotein</fullName>
    </recommendedName>
</protein>
<evidence type="ECO:0000313" key="2">
    <source>
        <dbReference type="Proteomes" id="UP000199672"/>
    </source>
</evidence>
<gene>
    <name evidence="1" type="ORF">SAMN05216297_110224</name>
</gene>
<reference evidence="2" key="1">
    <citation type="submission" date="2016-10" db="EMBL/GenBank/DDBJ databases">
        <authorList>
            <person name="Varghese N."/>
            <person name="Submissions S."/>
        </authorList>
    </citation>
    <scope>NUCLEOTIDE SEQUENCE [LARGE SCALE GENOMIC DNA]</scope>
    <source>
        <strain evidence="2">CGMCC 1.10370</strain>
    </source>
</reference>
<dbReference type="EMBL" id="FOMH01000010">
    <property type="protein sequence ID" value="SFD66505.1"/>
    <property type="molecule type" value="Genomic_DNA"/>
</dbReference>
<sequence length="194" mass="22172">MKKIIFVFALGMLFSCGDDSENPQPSAEAEAISLMKVQDKSTLSSAQIKKIVKHLDEKPENSRYLAVGNASKERQIHSEISKNTAKTAEYTMDQYWQLIPMQTASADYRAFLQLTDWQSDPTRAVYEWTMLYNALDLFDLASVENFELWNNGSGSQYLYLYTIKSAAHRYSYIRGYSNGIAWNETNNTVFPLCL</sequence>
<evidence type="ECO:0000313" key="1">
    <source>
        <dbReference type="EMBL" id="SFD66505.1"/>
    </source>
</evidence>
<name>A0A1I1U779_9FLAO</name>
<dbReference type="OrthoDB" id="1367505at2"/>
<proteinExistence type="predicted"/>
<dbReference type="RefSeq" id="WP_091496240.1">
    <property type="nucleotide sequence ID" value="NZ_FOMH01000010.1"/>
</dbReference>
<dbReference type="Proteomes" id="UP000199672">
    <property type="component" value="Unassembled WGS sequence"/>
</dbReference>
<keyword evidence="2" id="KW-1185">Reference proteome</keyword>
<dbReference type="AlphaFoldDB" id="A0A1I1U779"/>
<accession>A0A1I1U779</accession>
<organism evidence="1 2">
    <name type="scientific">Flavobacterium phragmitis</name>
    <dbReference type="NCBI Taxonomy" id="739143"/>
    <lineage>
        <taxon>Bacteria</taxon>
        <taxon>Pseudomonadati</taxon>
        <taxon>Bacteroidota</taxon>
        <taxon>Flavobacteriia</taxon>
        <taxon>Flavobacteriales</taxon>
        <taxon>Flavobacteriaceae</taxon>
        <taxon>Flavobacterium</taxon>
    </lineage>
</organism>
<dbReference type="PROSITE" id="PS51257">
    <property type="entry name" value="PROKAR_LIPOPROTEIN"/>
    <property type="match status" value="1"/>
</dbReference>